<feature type="repeat" description="TPR" evidence="1">
    <location>
        <begin position="179"/>
        <end position="212"/>
    </location>
</feature>
<name>S3DKA0_9GAMM</name>
<dbReference type="RefSeq" id="WP_016503367.1">
    <property type="nucleotide sequence ID" value="NZ_AMSD01000001.1"/>
</dbReference>
<evidence type="ECO:0000313" key="4">
    <source>
        <dbReference type="Proteomes" id="UP000053688"/>
    </source>
</evidence>
<dbReference type="EMBL" id="AMSD01000001">
    <property type="protein sequence ID" value="EPE37569.1"/>
    <property type="molecule type" value="Genomic_DNA"/>
</dbReference>
<comment type="caution">
    <text evidence="3">The sequence shown here is derived from an EMBL/GenBank/DDBJ whole genome shotgun (WGS) entry which is preliminary data.</text>
</comment>
<dbReference type="AlphaFoldDB" id="S3DKA0"/>
<dbReference type="SUPFAM" id="SSF48452">
    <property type="entry name" value="TPR-like"/>
    <property type="match status" value="1"/>
</dbReference>
<gene>
    <name evidence="3" type="ORF">O1U_0023</name>
</gene>
<keyword evidence="4" id="KW-1185">Reference proteome</keyword>
<evidence type="ECO:0000259" key="2">
    <source>
        <dbReference type="Pfam" id="PF16331"/>
    </source>
</evidence>
<dbReference type="InterPro" id="IPR032519">
    <property type="entry name" value="YbgF_tri"/>
</dbReference>
<dbReference type="Pfam" id="PF16331">
    <property type="entry name" value="TolA_bind_tri"/>
    <property type="match status" value="1"/>
</dbReference>
<dbReference type="Gene3D" id="1.25.40.10">
    <property type="entry name" value="Tetratricopeptide repeat domain"/>
    <property type="match status" value="1"/>
</dbReference>
<protein>
    <recommendedName>
        <fullName evidence="2">YbgF trimerisation domain-containing protein</fullName>
    </recommendedName>
</protein>
<keyword evidence="1" id="KW-0802">TPR repeat</keyword>
<dbReference type="Gene3D" id="1.20.5.110">
    <property type="match status" value="1"/>
</dbReference>
<dbReference type="InterPro" id="IPR019734">
    <property type="entry name" value="TPR_rpt"/>
</dbReference>
<dbReference type="GO" id="GO:0070206">
    <property type="term" value="P:protein trimerization"/>
    <property type="evidence" value="ECO:0007669"/>
    <property type="project" value="InterPro"/>
</dbReference>
<dbReference type="PROSITE" id="PS50005">
    <property type="entry name" value="TPR"/>
    <property type="match status" value="1"/>
</dbReference>
<dbReference type="InterPro" id="IPR014162">
    <property type="entry name" value="CpoB_C"/>
</dbReference>
<proteinExistence type="predicted"/>
<organism evidence="3 4">
    <name type="scientific">Candidatus Photodesmus katoptron Akat1</name>
    <dbReference type="NCBI Taxonomy" id="1236703"/>
    <lineage>
        <taxon>Bacteria</taxon>
        <taxon>Pseudomonadati</taxon>
        <taxon>Pseudomonadota</taxon>
        <taxon>Gammaproteobacteria</taxon>
        <taxon>Vibrionales</taxon>
        <taxon>Vibrionaceae</taxon>
        <taxon>Candidatus Photodesmus</taxon>
    </lineage>
</organism>
<dbReference type="NCBIfam" id="TIGR02795">
    <property type="entry name" value="tol_pal_ybgF"/>
    <property type="match status" value="1"/>
</dbReference>
<sequence length="259" mass="30582">MFSTLKSLLIVFVLLFCTMPLSFSEQIPVLDLNNYHSYSDNDSSVEYKIQHLEKIFSSRHKMHLKMQQKINSMSLEISELRGQLEKNNYEINKILERNKDLFIYLSEIHTKVKKTEEDIKFKNNISSSFDRYSSSIYEKQEKIDYQYALDLILKRKNYSAAIAAFEQFQKKHPDSGLLVNVHYWLGQIYFAMREDEKAIENFSIVIEHKDSHKRADALVKLGDISKRNNQIAIAKNYYYQVQNEYPDSSSAYLIKKNIE</sequence>
<evidence type="ECO:0000256" key="1">
    <source>
        <dbReference type="PROSITE-ProRule" id="PRU00339"/>
    </source>
</evidence>
<dbReference type="eggNOG" id="COG1729">
    <property type="taxonomic scope" value="Bacteria"/>
</dbReference>
<accession>S3DKA0</accession>
<evidence type="ECO:0000313" key="3">
    <source>
        <dbReference type="EMBL" id="EPE37569.1"/>
    </source>
</evidence>
<dbReference type="STRING" id="28176.CF66_2425"/>
<dbReference type="Pfam" id="PF13174">
    <property type="entry name" value="TPR_6"/>
    <property type="match status" value="2"/>
</dbReference>
<feature type="domain" description="YbgF trimerisation" evidence="2">
    <location>
        <begin position="44"/>
        <end position="116"/>
    </location>
</feature>
<reference evidence="3 4" key="1">
    <citation type="journal article" date="2014" name="Environ. Microbiol.">
        <title>Genomic signatures of obligate host dependence in the luminous bacterial symbiont of a vertebrate.</title>
        <authorList>
            <person name="Hendry T.A."/>
            <person name="de Wet J.R."/>
            <person name="Dunlap P.V."/>
        </authorList>
    </citation>
    <scope>NUCLEOTIDE SEQUENCE [LARGE SCALE GENOMIC DNA]</scope>
    <source>
        <strain evidence="3 4">Akat1</strain>
    </source>
</reference>
<dbReference type="SMART" id="SM00028">
    <property type="entry name" value="TPR"/>
    <property type="match status" value="2"/>
</dbReference>
<dbReference type="InterPro" id="IPR011990">
    <property type="entry name" value="TPR-like_helical_dom_sf"/>
</dbReference>
<dbReference type="Proteomes" id="UP000053688">
    <property type="component" value="Unassembled WGS sequence"/>
</dbReference>